<protein>
    <recommendedName>
        <fullName evidence="4">DUF2795 domain-containing protein</fullName>
    </recommendedName>
</protein>
<dbReference type="Proteomes" id="UP000190539">
    <property type="component" value="Unassembled WGS sequence"/>
</dbReference>
<dbReference type="OrthoDB" id="5519961at2"/>
<dbReference type="EMBL" id="MVFC01000003">
    <property type="protein sequence ID" value="OON81757.1"/>
    <property type="molecule type" value="Genomic_DNA"/>
</dbReference>
<gene>
    <name evidence="2" type="ORF">B1H18_06435</name>
</gene>
<feature type="compositionally biased region" description="Basic and acidic residues" evidence="1">
    <location>
        <begin position="10"/>
        <end position="20"/>
    </location>
</feature>
<feature type="region of interest" description="Disordered" evidence="1">
    <location>
        <begin position="1"/>
        <end position="62"/>
    </location>
</feature>
<evidence type="ECO:0000256" key="1">
    <source>
        <dbReference type="SAM" id="MobiDB-lite"/>
    </source>
</evidence>
<dbReference type="RefSeq" id="WP_077965606.1">
    <property type="nucleotide sequence ID" value="NZ_CP045178.1"/>
</dbReference>
<evidence type="ECO:0000313" key="2">
    <source>
        <dbReference type="EMBL" id="OON81757.1"/>
    </source>
</evidence>
<evidence type="ECO:0008006" key="4">
    <source>
        <dbReference type="Google" id="ProtNLM"/>
    </source>
</evidence>
<dbReference type="InterPro" id="IPR021527">
    <property type="entry name" value="DUF2795"/>
</dbReference>
<name>A0A1V4ACV8_9ACTN</name>
<proteinExistence type="predicted"/>
<reference evidence="2 3" key="1">
    <citation type="submission" date="2017-02" db="EMBL/GenBank/DDBJ databases">
        <title>Draft Genome Sequence of Streptomyces tsukubaensis F601, a Producer of the immunosuppressant tacrolimus FK506.</title>
        <authorList>
            <person name="Zong G."/>
            <person name="Zhong C."/>
            <person name="Fu J."/>
            <person name="Qin R."/>
            <person name="Cao G."/>
        </authorList>
    </citation>
    <scope>NUCLEOTIDE SEQUENCE [LARGE SCALE GENOMIC DNA]</scope>
    <source>
        <strain evidence="2 3">F601</strain>
    </source>
</reference>
<keyword evidence="3" id="KW-1185">Reference proteome</keyword>
<dbReference type="STRING" id="83656.B1H18_06435"/>
<evidence type="ECO:0000313" key="3">
    <source>
        <dbReference type="Proteomes" id="UP000190539"/>
    </source>
</evidence>
<organism evidence="2 3">
    <name type="scientific">Streptomyces tsukubensis</name>
    <dbReference type="NCBI Taxonomy" id="83656"/>
    <lineage>
        <taxon>Bacteria</taxon>
        <taxon>Bacillati</taxon>
        <taxon>Actinomycetota</taxon>
        <taxon>Actinomycetes</taxon>
        <taxon>Kitasatosporales</taxon>
        <taxon>Streptomycetaceae</taxon>
        <taxon>Streptomyces</taxon>
    </lineage>
</organism>
<sequence>MQRGSNRLSAHRDDELKHELQGMLKAGHSTRTAEWHDPEPAADDDPAVASGPVTPSRSPGPVAMVRHDLARLLGRTSFPDTAPALIRVLREQHAPDSVVDPLLDLPEDTVYGTVHELAEALVEAGAGAYGAT</sequence>
<dbReference type="AlphaFoldDB" id="A0A1V4ACV8"/>
<accession>A0A1V4ACV8</accession>
<dbReference type="Pfam" id="PF11387">
    <property type="entry name" value="DUF2795"/>
    <property type="match status" value="1"/>
</dbReference>
<comment type="caution">
    <text evidence="2">The sequence shown here is derived from an EMBL/GenBank/DDBJ whole genome shotgun (WGS) entry which is preliminary data.</text>
</comment>